<comment type="cofactor">
    <cofactor evidence="1">
        <name>[4Fe-4S] cluster</name>
        <dbReference type="ChEBI" id="CHEBI:49883"/>
    </cofactor>
</comment>
<dbReference type="CDD" id="cd02775">
    <property type="entry name" value="MopB_CT"/>
    <property type="match status" value="1"/>
</dbReference>
<dbReference type="InterPro" id="IPR019574">
    <property type="entry name" value="NADH_UbQ_OxRdtase_Gsu_4Fe4S-bd"/>
</dbReference>
<evidence type="ECO:0000256" key="3">
    <source>
        <dbReference type="ARBA" id="ARBA00019902"/>
    </source>
</evidence>
<comment type="subunit">
    <text evidence="13">Composed of 13 different subunits. Subunits NuoCD, E, F, and G constitute the peripheral sector of the complex.</text>
</comment>
<dbReference type="Gene3D" id="3.40.50.740">
    <property type="match status" value="1"/>
</dbReference>
<dbReference type="NCBIfam" id="TIGR01973">
    <property type="entry name" value="NuoG"/>
    <property type="match status" value="1"/>
</dbReference>
<dbReference type="Pfam" id="PF13510">
    <property type="entry name" value="Fer2_4"/>
    <property type="match status" value="1"/>
</dbReference>
<evidence type="ECO:0000256" key="11">
    <source>
        <dbReference type="ARBA" id="ARBA00023027"/>
    </source>
</evidence>
<dbReference type="InterPro" id="IPR001041">
    <property type="entry name" value="2Fe-2S_ferredoxin-type"/>
</dbReference>
<dbReference type="OrthoDB" id="9816402at2"/>
<dbReference type="PROSITE" id="PS00641">
    <property type="entry name" value="COMPLEX1_75K_1"/>
    <property type="match status" value="1"/>
</dbReference>
<dbReference type="GO" id="GO:0042773">
    <property type="term" value="P:ATP synthesis coupled electron transport"/>
    <property type="evidence" value="ECO:0007669"/>
    <property type="project" value="InterPro"/>
</dbReference>
<dbReference type="Pfam" id="PF22117">
    <property type="entry name" value="Fer4_Nqo3"/>
    <property type="match status" value="1"/>
</dbReference>
<keyword evidence="12" id="KW-0830">Ubiquinone</keyword>
<dbReference type="SMART" id="SM00929">
    <property type="entry name" value="NADH-G_4Fe-4S_3"/>
    <property type="match status" value="1"/>
</dbReference>
<dbReference type="AlphaFoldDB" id="A0A323UVJ8"/>
<keyword evidence="4" id="KW-0004">4Fe-4S</keyword>
<proteinExistence type="inferred from homology"/>
<protein>
    <recommendedName>
        <fullName evidence="3">NADH-quinone oxidoreductase subunit G</fullName>
    </recommendedName>
    <alternativeName>
        <fullName evidence="14">NADH dehydrogenase I subunit G</fullName>
    </alternativeName>
    <alternativeName>
        <fullName evidence="15">NDH-1 subunit G</fullName>
    </alternativeName>
</protein>
<evidence type="ECO:0000313" key="23">
    <source>
        <dbReference type="Proteomes" id="UP000248134"/>
    </source>
</evidence>
<keyword evidence="11" id="KW-0520">NAD</keyword>
<evidence type="ECO:0000256" key="1">
    <source>
        <dbReference type="ARBA" id="ARBA00001966"/>
    </source>
</evidence>
<dbReference type="PROSITE" id="PS51839">
    <property type="entry name" value="4FE4S_HC3"/>
    <property type="match status" value="1"/>
</dbReference>
<reference evidence="22 23" key="1">
    <citation type="submission" date="2018-06" db="EMBL/GenBank/DDBJ databases">
        <title>Draft Whole-Genome Sequence of the purple photosynthetic bacterium Rhodospeudomonas palustris XCP.</title>
        <authorList>
            <person name="Rayyan A."/>
            <person name="Meyer T.E."/>
            <person name="Kyndt J.A."/>
        </authorList>
    </citation>
    <scope>NUCLEOTIDE SEQUENCE [LARGE SCALE GENOMIC DNA]</scope>
    <source>
        <strain evidence="22 23">XCP</strain>
    </source>
</reference>
<dbReference type="GO" id="GO:0008137">
    <property type="term" value="F:NADH dehydrogenase (ubiquinone) activity"/>
    <property type="evidence" value="ECO:0007669"/>
    <property type="project" value="InterPro"/>
</dbReference>
<dbReference type="PROSITE" id="PS00643">
    <property type="entry name" value="COMPLEX1_75K_3"/>
    <property type="match status" value="1"/>
</dbReference>
<dbReference type="PANTHER" id="PTHR43105">
    <property type="entry name" value="RESPIRATORY NITRATE REDUCTASE"/>
    <property type="match status" value="1"/>
</dbReference>
<evidence type="ECO:0000259" key="21">
    <source>
        <dbReference type="PROSITE" id="PS51839"/>
    </source>
</evidence>
<keyword evidence="6" id="KW-0874">Quinone</keyword>
<dbReference type="InterPro" id="IPR054351">
    <property type="entry name" value="NADH_UbQ_OxRdtase_ferredoxin"/>
</dbReference>
<comment type="caution">
    <text evidence="22">The sequence shown here is derived from an EMBL/GenBank/DDBJ whole genome shotgun (WGS) entry which is preliminary data.</text>
</comment>
<dbReference type="GO" id="GO:0051537">
    <property type="term" value="F:2 iron, 2 sulfur cluster binding"/>
    <property type="evidence" value="ECO:0007669"/>
    <property type="project" value="UniProtKB-KW"/>
</dbReference>
<dbReference type="FunFam" id="3.10.20.740:FF:000002">
    <property type="entry name" value="NADH-quinone oxidoreductase"/>
    <property type="match status" value="1"/>
</dbReference>
<evidence type="ECO:0000256" key="13">
    <source>
        <dbReference type="ARBA" id="ARBA00026021"/>
    </source>
</evidence>
<dbReference type="SUPFAM" id="SSF54862">
    <property type="entry name" value="4Fe-4S ferredoxins"/>
    <property type="match status" value="1"/>
</dbReference>
<evidence type="ECO:0000256" key="18">
    <source>
        <dbReference type="RuleBase" id="RU004523"/>
    </source>
</evidence>
<dbReference type="CDD" id="cd00207">
    <property type="entry name" value="fer2"/>
    <property type="match status" value="1"/>
</dbReference>
<comment type="cofactor">
    <cofactor evidence="16">
        <name>[2Fe-2S] cluster</name>
        <dbReference type="ChEBI" id="CHEBI:190135"/>
    </cofactor>
</comment>
<evidence type="ECO:0000259" key="20">
    <source>
        <dbReference type="PROSITE" id="PS51669"/>
    </source>
</evidence>
<dbReference type="PROSITE" id="PS51085">
    <property type="entry name" value="2FE2S_FER_2"/>
    <property type="match status" value="1"/>
</dbReference>
<feature type="domain" description="4Fe-4S Mo/W bis-MGD-type" evidence="20">
    <location>
        <begin position="223"/>
        <end position="279"/>
    </location>
</feature>
<comment type="similarity">
    <text evidence="2 18">Belongs to the complex I 75 kDa subunit family.</text>
</comment>
<dbReference type="Gene3D" id="3.10.20.740">
    <property type="match status" value="1"/>
</dbReference>
<sequence length="877" mass="92803">MTKKKIEIDGRVIEAKDGEDLLSACLTHGIDVPYFCWHGALGSVGACRQCAVKVYDGPDDTEGRIVMSCMTPVADVERVSVSDPEAVAFRAQVIEWLMVNHPHDCPVCEEAGSCHLQDMTIATGHIDRRYKFTKRTHRNQDLGPLVTHEMNRCIACYRCTRFYRDYAGGRDLDAFGAHDNVYFGRAEDGPLESPFAGNLAEVCPTGVFNDKGWSRDYARKWDMRATPSICPHCSLGCNILVDQRDGRVKRVQNRYHGALNGYFICDRGRYGPLHVVSEHRLRQPLIGGAPASDHDAASAAHAIVAEGAIGIGSPRASLEANYALQRLVGPERFFAGVSDVEAGLIRRIVEILRAGPAKIASLHEVEHADAVLVLGENLTGTAPRLALALRQTARGAERELAAQKGVPQWLDPAVRTAGEGRRSPIVLATPLPDALDDLAALSLRLDPQGIAVFGGGVAAALGAGGAEEVEEHSEAARVAEILANAERPLIVAGCALMSAEIIEAAARIVAALGAKARIVLLAPEANSIGLAMLGGDGLDSAAALLERGGAKTAIVLENDLFDRAPRAGVERLFAAAKGVVALDSMANETTTRAAVALPVAPFTEATGTFVNYEGRAQRFFAAVAPQESAPASWRRLDAFGAGDWHGLDALIGDLIVERPDLVAVADAAPGEDFAMPDGKVTRAPRPYTGRTADDRAGQFADAVIPEDRDGPMTFGIKGARGTAVPAPLISSYKTSGLHSANNVTRFLEEVGGPLRGGDPGALLIKPGEASLPDAVLQPVEPGEGLWLIPLHDAFTGGELSRASALLTARRPAPRLLLHPDDAALHGFRDGAAVQVDGDPCAPVVTLDASVPRGTVVISAGSCQPRGPLRRVKVEAAP</sequence>
<dbReference type="SUPFAM" id="SSF54292">
    <property type="entry name" value="2Fe-2S ferredoxin-like"/>
    <property type="match status" value="1"/>
</dbReference>
<evidence type="ECO:0000313" key="22">
    <source>
        <dbReference type="EMBL" id="PZA11648.1"/>
    </source>
</evidence>
<dbReference type="InterPro" id="IPR036010">
    <property type="entry name" value="2Fe-2S_ferredoxin-like_sf"/>
</dbReference>
<keyword evidence="7" id="KW-0479">Metal-binding</keyword>
<accession>A0A323UVJ8</accession>
<dbReference type="GO" id="GO:0003954">
    <property type="term" value="F:NADH dehydrogenase activity"/>
    <property type="evidence" value="ECO:0007669"/>
    <property type="project" value="TreeGrafter"/>
</dbReference>
<evidence type="ECO:0000256" key="16">
    <source>
        <dbReference type="ARBA" id="ARBA00034078"/>
    </source>
</evidence>
<evidence type="ECO:0000256" key="2">
    <source>
        <dbReference type="ARBA" id="ARBA00005404"/>
    </source>
</evidence>
<dbReference type="Gene3D" id="3.30.200.210">
    <property type="match status" value="1"/>
</dbReference>
<dbReference type="InterPro" id="IPR050123">
    <property type="entry name" value="Prok_molybdopt-oxidoreductase"/>
</dbReference>
<dbReference type="GO" id="GO:0046872">
    <property type="term" value="F:metal ion binding"/>
    <property type="evidence" value="ECO:0007669"/>
    <property type="project" value="UniProtKB-KW"/>
</dbReference>
<keyword evidence="10" id="KW-0411">Iron-sulfur</keyword>
<feature type="domain" description="2Fe-2S ferredoxin-type" evidence="19">
    <location>
        <begin position="2"/>
        <end position="87"/>
    </location>
</feature>
<evidence type="ECO:0000256" key="12">
    <source>
        <dbReference type="ARBA" id="ARBA00023075"/>
    </source>
</evidence>
<keyword evidence="5" id="KW-0001">2Fe-2S</keyword>
<organism evidence="22 23">
    <name type="scientific">Rhodopseudomonas palustris</name>
    <dbReference type="NCBI Taxonomy" id="1076"/>
    <lineage>
        <taxon>Bacteria</taxon>
        <taxon>Pseudomonadati</taxon>
        <taxon>Pseudomonadota</taxon>
        <taxon>Alphaproteobacteria</taxon>
        <taxon>Hyphomicrobiales</taxon>
        <taxon>Nitrobacteraceae</taxon>
        <taxon>Rhodopseudomonas</taxon>
    </lineage>
</organism>
<evidence type="ECO:0000256" key="9">
    <source>
        <dbReference type="ARBA" id="ARBA00023004"/>
    </source>
</evidence>
<evidence type="ECO:0000256" key="17">
    <source>
        <dbReference type="ARBA" id="ARBA00047712"/>
    </source>
</evidence>
<dbReference type="SUPFAM" id="SSF53706">
    <property type="entry name" value="Formate dehydrogenase/DMSO reductase, domains 1-3"/>
    <property type="match status" value="1"/>
</dbReference>
<dbReference type="Pfam" id="PF10588">
    <property type="entry name" value="NADH-G_4Fe-4S_3"/>
    <property type="match status" value="1"/>
</dbReference>
<dbReference type="CDD" id="cd02771">
    <property type="entry name" value="MopB_NDH-1_NuoG2-N7"/>
    <property type="match status" value="1"/>
</dbReference>
<evidence type="ECO:0000259" key="19">
    <source>
        <dbReference type="PROSITE" id="PS51085"/>
    </source>
</evidence>
<evidence type="ECO:0000256" key="15">
    <source>
        <dbReference type="ARBA" id="ARBA00032783"/>
    </source>
</evidence>
<evidence type="ECO:0000256" key="10">
    <source>
        <dbReference type="ARBA" id="ARBA00023014"/>
    </source>
</evidence>
<keyword evidence="9" id="KW-0408">Iron</keyword>
<dbReference type="PROSITE" id="PS51669">
    <property type="entry name" value="4FE4S_MOW_BIS_MGD"/>
    <property type="match status" value="1"/>
</dbReference>
<dbReference type="PANTHER" id="PTHR43105:SF10">
    <property type="entry name" value="NADH-QUINONE OXIDOREDUCTASE SUBUNIT G"/>
    <property type="match status" value="1"/>
</dbReference>
<dbReference type="Pfam" id="PF04879">
    <property type="entry name" value="Molybdop_Fe4S4"/>
    <property type="match status" value="1"/>
</dbReference>
<keyword evidence="8" id="KW-1278">Translocase</keyword>
<dbReference type="InterPro" id="IPR010228">
    <property type="entry name" value="NADH_UbQ_OxRdtase_Gsu"/>
</dbReference>
<dbReference type="SMART" id="SM00926">
    <property type="entry name" value="Molybdop_Fe4S4"/>
    <property type="match status" value="1"/>
</dbReference>
<evidence type="ECO:0000256" key="7">
    <source>
        <dbReference type="ARBA" id="ARBA00022723"/>
    </source>
</evidence>
<dbReference type="InterPro" id="IPR006656">
    <property type="entry name" value="Mopterin_OxRdtase"/>
</dbReference>
<dbReference type="InterPro" id="IPR000283">
    <property type="entry name" value="NADH_UbQ_OxRdtase_75kDa_su_CS"/>
</dbReference>
<evidence type="ECO:0000256" key="14">
    <source>
        <dbReference type="ARBA" id="ARBA00031577"/>
    </source>
</evidence>
<evidence type="ECO:0000256" key="8">
    <source>
        <dbReference type="ARBA" id="ARBA00022967"/>
    </source>
</evidence>
<evidence type="ECO:0000256" key="5">
    <source>
        <dbReference type="ARBA" id="ARBA00022714"/>
    </source>
</evidence>
<dbReference type="InterPro" id="IPR006963">
    <property type="entry name" value="Mopterin_OxRdtase_4Fe-4S_dom"/>
</dbReference>
<comment type="catalytic activity">
    <reaction evidence="17">
        <text>a quinone + NADH + 5 H(+)(in) = a quinol + NAD(+) + 4 H(+)(out)</text>
        <dbReference type="Rhea" id="RHEA:57888"/>
        <dbReference type="ChEBI" id="CHEBI:15378"/>
        <dbReference type="ChEBI" id="CHEBI:24646"/>
        <dbReference type="ChEBI" id="CHEBI:57540"/>
        <dbReference type="ChEBI" id="CHEBI:57945"/>
        <dbReference type="ChEBI" id="CHEBI:132124"/>
    </reaction>
</comment>
<dbReference type="GO" id="GO:0048038">
    <property type="term" value="F:quinone binding"/>
    <property type="evidence" value="ECO:0007669"/>
    <property type="project" value="UniProtKB-KW"/>
</dbReference>
<dbReference type="RefSeq" id="WP_110786310.1">
    <property type="nucleotide sequence ID" value="NZ_QKQS01000022.1"/>
</dbReference>
<evidence type="ECO:0000256" key="4">
    <source>
        <dbReference type="ARBA" id="ARBA00022485"/>
    </source>
</evidence>
<dbReference type="InterPro" id="IPR009010">
    <property type="entry name" value="Asp_de-COase-like_dom_sf"/>
</dbReference>
<dbReference type="SUPFAM" id="SSF50692">
    <property type="entry name" value="ADC-like"/>
    <property type="match status" value="1"/>
</dbReference>
<dbReference type="GO" id="GO:0051539">
    <property type="term" value="F:4 iron, 4 sulfur cluster binding"/>
    <property type="evidence" value="ECO:0007669"/>
    <property type="project" value="UniProtKB-KW"/>
</dbReference>
<dbReference type="Pfam" id="PF00384">
    <property type="entry name" value="Molybdopterin"/>
    <property type="match status" value="1"/>
</dbReference>
<gene>
    <name evidence="22" type="ORF">DNX69_12420</name>
</gene>
<dbReference type="Proteomes" id="UP000248134">
    <property type="component" value="Unassembled WGS sequence"/>
</dbReference>
<dbReference type="GO" id="GO:0016020">
    <property type="term" value="C:membrane"/>
    <property type="evidence" value="ECO:0007669"/>
    <property type="project" value="InterPro"/>
</dbReference>
<feature type="domain" description="4Fe-4S His(Cys)3-ligated-type" evidence="21">
    <location>
        <begin position="85"/>
        <end position="124"/>
    </location>
</feature>
<name>A0A323UVJ8_RHOPL</name>
<dbReference type="EMBL" id="QKQS01000022">
    <property type="protein sequence ID" value="PZA11648.1"/>
    <property type="molecule type" value="Genomic_DNA"/>
</dbReference>
<evidence type="ECO:0000256" key="6">
    <source>
        <dbReference type="ARBA" id="ARBA00022719"/>
    </source>
</evidence>